<accession>A0A1M4MWA4</accession>
<dbReference type="AlphaFoldDB" id="A0A1M4MWA4"/>
<dbReference type="RefSeq" id="WP_072702340.1">
    <property type="nucleotide sequence ID" value="NZ_FMJB01000001.1"/>
</dbReference>
<sequence length="239" mass="26746">MSDKEILSLLRRDLCEPFIEKMLDALRGAYAAAYDDISHPPGGFVIQRPSAEWDPVDLQAVRDGRRDNGMKALMRSCSDHGAPYQVKTLPCNGQKIVVGQLGQLLVLAEPIDNLRARPEHAAYKADLAASHFAVRQLEMDLGDGWRQRIDARNTMLVVIQHGMRVGGFNRRDTSLAMMRLAVPDASFGSWLFQANVMNGELGSVLGWTQFEKVGETRPKQEDRVFVSLRRGLGERDIEL</sequence>
<keyword evidence="2" id="KW-1185">Reference proteome</keyword>
<gene>
    <name evidence="1" type="ORF">KARMA_0095</name>
</gene>
<dbReference type="EMBL" id="FMJB01000001">
    <property type="protein sequence ID" value="SCM65925.1"/>
    <property type="molecule type" value="Genomic_DNA"/>
</dbReference>
<keyword evidence="1" id="KW-0762">Sugar transport</keyword>
<keyword evidence="1" id="KW-0813">Transport</keyword>
<name>A0A1M4MWA4_9RHOB</name>
<evidence type="ECO:0000313" key="2">
    <source>
        <dbReference type="Proteomes" id="UP000184085"/>
    </source>
</evidence>
<organism evidence="1 2">
    <name type="scientific">Donghicola eburneus</name>
    <dbReference type="NCBI Taxonomy" id="393278"/>
    <lineage>
        <taxon>Bacteria</taxon>
        <taxon>Pseudomonadati</taxon>
        <taxon>Pseudomonadota</taxon>
        <taxon>Alphaproteobacteria</taxon>
        <taxon>Rhodobacterales</taxon>
        <taxon>Roseobacteraceae</taxon>
        <taxon>Donghicola</taxon>
    </lineage>
</organism>
<proteinExistence type="predicted"/>
<protein>
    <submittedName>
        <fullName evidence="1">Putative sugar transporter</fullName>
    </submittedName>
</protein>
<evidence type="ECO:0000313" key="1">
    <source>
        <dbReference type="EMBL" id="SCM65925.1"/>
    </source>
</evidence>
<dbReference type="Proteomes" id="UP000184085">
    <property type="component" value="Unassembled WGS sequence"/>
</dbReference>
<reference evidence="2" key="1">
    <citation type="submission" date="2016-09" db="EMBL/GenBank/DDBJ databases">
        <authorList>
            <person name="Wibberg D."/>
        </authorList>
    </citation>
    <scope>NUCLEOTIDE SEQUENCE [LARGE SCALE GENOMIC DNA]</scope>
</reference>